<dbReference type="Proteomes" id="UP000759131">
    <property type="component" value="Unassembled WGS sequence"/>
</dbReference>
<evidence type="ECO:0000313" key="2">
    <source>
        <dbReference type="Proteomes" id="UP000759131"/>
    </source>
</evidence>
<dbReference type="EMBL" id="CAJPIZ010026831">
    <property type="protein sequence ID" value="CAG2119112.1"/>
    <property type="molecule type" value="Genomic_DNA"/>
</dbReference>
<evidence type="ECO:0000313" key="1">
    <source>
        <dbReference type="EMBL" id="CAD7642257.1"/>
    </source>
</evidence>
<gene>
    <name evidence="1" type="ORF">OSB1V03_LOCUS19061</name>
</gene>
<dbReference type="AlphaFoldDB" id="A0A7R9QFF7"/>
<dbReference type="InterPro" id="IPR016024">
    <property type="entry name" value="ARM-type_fold"/>
</dbReference>
<name>A0A7R9QFF7_9ACAR</name>
<keyword evidence="2" id="KW-1185">Reference proteome</keyword>
<dbReference type="EMBL" id="OC881406">
    <property type="protein sequence ID" value="CAD7642257.1"/>
    <property type="molecule type" value="Genomic_DNA"/>
</dbReference>
<dbReference type="OrthoDB" id="10510405at2759"/>
<proteinExistence type="predicted"/>
<sequence length="320" mass="36936">MSAIHTECTTHESKWRLETRVGHQLCVQCSQHKWSSPLENHFTRRKLVEELENALRNGSVWVTTHLTSHHFGADERLAFVVSIAQLVFDSDTNVQKCANNCLKLILSQLNDNSIVDLVTDYIIEELTSGDNPLSEWSLDLVSHCLPFCTTDGIRDHRITDRMSNVLEDLREEYPNQNSRLKRVVLKLFITIYDTLGANQLFCLDQRFHAKTFHMVLIAFEPQSIGSDDNDILYNSTQLLKKVSTIESVLQLLVTNQNLLKYLHILLANECEELRVYVLVWICDLLENELIQKRFANILLNDKMDSFIEMLLSSDNPFISK</sequence>
<organism evidence="1">
    <name type="scientific">Medioppia subpectinata</name>
    <dbReference type="NCBI Taxonomy" id="1979941"/>
    <lineage>
        <taxon>Eukaryota</taxon>
        <taxon>Metazoa</taxon>
        <taxon>Ecdysozoa</taxon>
        <taxon>Arthropoda</taxon>
        <taxon>Chelicerata</taxon>
        <taxon>Arachnida</taxon>
        <taxon>Acari</taxon>
        <taxon>Acariformes</taxon>
        <taxon>Sarcoptiformes</taxon>
        <taxon>Oribatida</taxon>
        <taxon>Brachypylina</taxon>
        <taxon>Oppioidea</taxon>
        <taxon>Oppiidae</taxon>
        <taxon>Medioppia</taxon>
    </lineage>
</organism>
<protein>
    <submittedName>
        <fullName evidence="1">Uncharacterized protein</fullName>
    </submittedName>
</protein>
<reference evidence="1" key="1">
    <citation type="submission" date="2020-11" db="EMBL/GenBank/DDBJ databases">
        <authorList>
            <person name="Tran Van P."/>
        </authorList>
    </citation>
    <scope>NUCLEOTIDE SEQUENCE</scope>
</reference>
<accession>A0A7R9QFF7</accession>
<dbReference type="SUPFAM" id="SSF48371">
    <property type="entry name" value="ARM repeat"/>
    <property type="match status" value="1"/>
</dbReference>